<sequence>MHKTYLYNLSVLLLLLILSSCSNRFIHTVKQVSPPDGIAGSVPDFSDSTITLAAGTHYDRGWLHTVLYGDHYRDIWKAPVEAKVLDIATAKGGLKPLQMGGSRQTINMRMLNTNGVEYVIRSLDKEPASIFPERLQRSYFAYIVRDATSATNPYGALTIPRMAEAINIYHVKPELVYVPHDPRLGAYRDSIGGTLALLERRPDGDQSDNPLLGNAPKVKSTRSAITERLTDNDSHFDARFYLRARLLDMVVGDWSRHEDNWRWAETEHHNNAYTYRAIPRDRDNIYYKFEDGIIPWFFKRFGFKPHFQTFRKNLRQVEKLNLSARNLDELILAELEWQDWQEITDSVQTALTNQVLEEALRAMPDTVYKLTGPETLEKLKSRRNQLQEISRRYFTILAEDVTLVGSDKHEQFVVHVISEDEVKIEMFKTDKEGITKQLLYSRTVNAKTTSTVNLYGLNGDDNFEIKGTAKPKIRINIWGGAGSDTYFVEAGQSKVGNKVYITDSTYSNTYNVAKHTSVKVDDNIPANKFDAEGWLLRYYLD</sequence>
<name>A0A923N7L6_9BACT</name>
<gene>
    <name evidence="1" type="ORF">H8S84_10435</name>
</gene>
<reference evidence="1" key="1">
    <citation type="submission" date="2020-08" db="EMBL/GenBank/DDBJ databases">
        <title>Pontibacter sp. SD6 16S ribosomal RNA gene Genome sequencing and assembly.</title>
        <authorList>
            <person name="Kang M."/>
        </authorList>
    </citation>
    <scope>NUCLEOTIDE SEQUENCE</scope>
    <source>
        <strain evidence="1">SD6</strain>
    </source>
</reference>
<evidence type="ECO:0000313" key="2">
    <source>
        <dbReference type="Proteomes" id="UP000603640"/>
    </source>
</evidence>
<accession>A0A923N7L6</accession>
<dbReference type="PROSITE" id="PS51257">
    <property type="entry name" value="PROKAR_LIPOPROTEIN"/>
    <property type="match status" value="1"/>
</dbReference>
<evidence type="ECO:0000313" key="1">
    <source>
        <dbReference type="EMBL" id="MBC5993252.1"/>
    </source>
</evidence>
<dbReference type="Proteomes" id="UP000603640">
    <property type="component" value="Unassembled WGS sequence"/>
</dbReference>
<dbReference type="AlphaFoldDB" id="A0A923N7L6"/>
<organism evidence="1 2">
    <name type="scientific">Pontibacter cellulosilyticus</name>
    <dbReference type="NCBI Taxonomy" id="1720253"/>
    <lineage>
        <taxon>Bacteria</taxon>
        <taxon>Pseudomonadati</taxon>
        <taxon>Bacteroidota</taxon>
        <taxon>Cytophagia</taxon>
        <taxon>Cytophagales</taxon>
        <taxon>Hymenobacteraceae</taxon>
        <taxon>Pontibacter</taxon>
    </lineage>
</organism>
<proteinExistence type="predicted"/>
<comment type="caution">
    <text evidence="1">The sequence shown here is derived from an EMBL/GenBank/DDBJ whole genome shotgun (WGS) entry which is preliminary data.</text>
</comment>
<keyword evidence="2" id="KW-1185">Reference proteome</keyword>
<protein>
    <submittedName>
        <fullName evidence="1">Uncharacterized protein</fullName>
    </submittedName>
</protein>
<dbReference type="RefSeq" id="WP_187067255.1">
    <property type="nucleotide sequence ID" value="NZ_JACRVF010000002.1"/>
</dbReference>
<dbReference type="EMBL" id="JACRVF010000002">
    <property type="protein sequence ID" value="MBC5993252.1"/>
    <property type="molecule type" value="Genomic_DNA"/>
</dbReference>